<reference evidence="4 5" key="1">
    <citation type="submission" date="2020-07" db="EMBL/GenBank/DDBJ databases">
        <authorList>
            <person name="Sun Q."/>
        </authorList>
    </citation>
    <scope>NUCLEOTIDE SEQUENCE [LARGE SCALE GENOMIC DNA]</scope>
    <source>
        <strain evidence="4 5">CGMCC 1.13654</strain>
    </source>
</reference>
<dbReference type="EMBL" id="JACEIB010000001">
    <property type="protein sequence ID" value="MBA2932988.1"/>
    <property type="molecule type" value="Genomic_DNA"/>
</dbReference>
<feature type="domain" description="DUF2460" evidence="1">
    <location>
        <begin position="576"/>
        <end position="776"/>
    </location>
</feature>
<protein>
    <submittedName>
        <fullName evidence="4">DUF2460 domain-containing protein</fullName>
    </submittedName>
</protein>
<comment type="caution">
    <text evidence="4">The sequence shown here is derived from an EMBL/GenBank/DDBJ whole genome shotgun (WGS) entry which is preliminary data.</text>
</comment>
<accession>A0A838L5X6</accession>
<feature type="domain" description="Non-contractile tail sheath TIM barrel" evidence="3">
    <location>
        <begin position="216"/>
        <end position="561"/>
    </location>
</feature>
<evidence type="ECO:0000259" key="2">
    <source>
        <dbReference type="Pfam" id="PF23844"/>
    </source>
</evidence>
<keyword evidence="5" id="KW-1185">Reference proteome</keyword>
<proteinExistence type="predicted"/>
<sequence length="778" mass="82866">MGWWLATDADADRARRQAGGWIKRFDPRFWTVNFPRPMMAGVTTTAPDALRVDAVFYRTDDLAGLIWEAADTIDHPLLRYETARDFRQCTLAFRWRSSGLMPLDAINGPTLTIEGRDASGGAKSWYVRLWNYAEGTPEDAMIRLDFGAMDGGFTLPADADPVWAGDIDRMFVSLVPPGYTGISAELAAPAEAWVELTGMVSDGAGSTLAIGDGLVPPHGLMIATGYDDAYNQTPARVLRQILALGYRGAIDHYVGMSHYFRLEWNAGAGLHLVSLTGGTLNVAAEAWHKDFLARAAALGFEVILSMSYELLDQHCWNDWKQRAADGSPALTGWDPPSTLLSPASDPAMNYLCTVATAFATLAAGVGSVHFQIGEPWWWTRADGTICLHDDAARAALGTDADGVASLIGPQTDAQKAVLDAAGALLSASTATIGAAVRAVAPDADLALLAYLPTVLDPRMPEAVRANMPVGWASPAFDRLQLEDYDWVQAGDTGVSARGAAFATERLGYPPGQQDYFSGFVLNASDAATFWPRIEAAARAAQARGTSRAFIWALPQVARDGFTVFDSGEESAVQAFDDVDFPLSLGAEASVAPAFSTAIVTTAAGVEQRNADWADARLRFDAGPGVRSEEDIATLIAFFRARRGAARAFRFRDPFDASSGGAVPTPLDQPLGIGDGTTASFPLVKRYGEGNDAQVRRITRPVAGSLRVAVGGAEAVTGWSLLDGGIVSFVTAPAPGAEISAGYLFDVPVRFAEDSLEVGRSTFLAGEAPTVPLIEVREA</sequence>
<evidence type="ECO:0000313" key="4">
    <source>
        <dbReference type="EMBL" id="MBA2932988.1"/>
    </source>
</evidence>
<dbReference type="InterPro" id="IPR057122">
    <property type="entry name" value="TIM-barrel_NCTSP"/>
</dbReference>
<dbReference type="Proteomes" id="UP000570166">
    <property type="component" value="Unassembled WGS sequence"/>
</dbReference>
<dbReference type="Pfam" id="PF09343">
    <property type="entry name" value="DUF2460"/>
    <property type="match status" value="1"/>
</dbReference>
<dbReference type="AlphaFoldDB" id="A0A838L5X6"/>
<evidence type="ECO:0000259" key="1">
    <source>
        <dbReference type="Pfam" id="PF09343"/>
    </source>
</evidence>
<name>A0A838L5X6_9SPHN</name>
<dbReference type="InterPro" id="IPR011740">
    <property type="entry name" value="DUF2460"/>
</dbReference>
<dbReference type="Pfam" id="PF23844">
    <property type="entry name" value="NCTSP_N"/>
    <property type="match status" value="1"/>
</dbReference>
<dbReference type="RefSeq" id="WP_160365054.1">
    <property type="nucleotide sequence ID" value="NZ_JACEIB010000001.1"/>
</dbReference>
<organism evidence="4 5">
    <name type="scientific">Sphingomonas chungangi</name>
    <dbReference type="NCBI Taxonomy" id="2683589"/>
    <lineage>
        <taxon>Bacteria</taxon>
        <taxon>Pseudomonadati</taxon>
        <taxon>Pseudomonadota</taxon>
        <taxon>Alphaproteobacteria</taxon>
        <taxon>Sphingomonadales</taxon>
        <taxon>Sphingomonadaceae</taxon>
        <taxon>Sphingomonas</taxon>
    </lineage>
</organism>
<feature type="domain" description="Non-contractile tail sheath N-terminal" evidence="2">
    <location>
        <begin position="22"/>
        <end position="211"/>
    </location>
</feature>
<dbReference type="NCBIfam" id="TIGR02217">
    <property type="entry name" value="chp_TIGR02217"/>
    <property type="match status" value="1"/>
</dbReference>
<gene>
    <name evidence="4" type="ORF">HZF05_02650</name>
</gene>
<dbReference type="InterPro" id="IPR057102">
    <property type="entry name" value="NCTSP_N"/>
</dbReference>
<evidence type="ECO:0000313" key="5">
    <source>
        <dbReference type="Proteomes" id="UP000570166"/>
    </source>
</evidence>
<evidence type="ECO:0000259" key="3">
    <source>
        <dbReference type="Pfam" id="PF23845"/>
    </source>
</evidence>
<dbReference type="Pfam" id="PF23845">
    <property type="entry name" value="TIM-barrel_NCTSP"/>
    <property type="match status" value="1"/>
</dbReference>